<dbReference type="InterPro" id="IPR043128">
    <property type="entry name" value="Rev_trsase/Diguanyl_cyclase"/>
</dbReference>
<dbReference type="SUPFAM" id="SSF141868">
    <property type="entry name" value="EAL domain-like"/>
    <property type="match status" value="1"/>
</dbReference>
<dbReference type="InterPro" id="IPR000014">
    <property type="entry name" value="PAS"/>
</dbReference>
<dbReference type="SUPFAM" id="SSF55785">
    <property type="entry name" value="PYP-like sensor domain (PAS domain)"/>
    <property type="match status" value="1"/>
</dbReference>
<evidence type="ECO:0000313" key="5">
    <source>
        <dbReference type="Proteomes" id="UP000199187"/>
    </source>
</evidence>
<gene>
    <name evidence="4" type="ORF">SAMN05192562_102304</name>
</gene>
<dbReference type="InterPro" id="IPR052155">
    <property type="entry name" value="Biofilm_reg_signaling"/>
</dbReference>
<dbReference type="OrthoDB" id="9804951at2"/>
<evidence type="ECO:0000259" key="1">
    <source>
        <dbReference type="PROSITE" id="PS50112"/>
    </source>
</evidence>
<protein>
    <submittedName>
        <fullName evidence="4">C-di-GMP-specific phosphodiesterase</fullName>
    </submittedName>
</protein>
<dbReference type="PROSITE" id="PS50883">
    <property type="entry name" value="EAL"/>
    <property type="match status" value="1"/>
</dbReference>
<name>A0A1I7B5K7_9ENTR</name>
<organism evidence="4 5">
    <name type="scientific">Kosakonia arachidis</name>
    <dbReference type="NCBI Taxonomy" id="551989"/>
    <lineage>
        <taxon>Bacteria</taxon>
        <taxon>Pseudomonadati</taxon>
        <taxon>Pseudomonadota</taxon>
        <taxon>Gammaproteobacteria</taxon>
        <taxon>Enterobacterales</taxon>
        <taxon>Enterobacteriaceae</taxon>
        <taxon>Kosakonia</taxon>
    </lineage>
</organism>
<dbReference type="Pfam" id="PF00990">
    <property type="entry name" value="GGDEF"/>
    <property type="match status" value="1"/>
</dbReference>
<dbReference type="AlphaFoldDB" id="A0A1I7B5K7"/>
<dbReference type="NCBIfam" id="TIGR00254">
    <property type="entry name" value="GGDEF"/>
    <property type="match status" value="1"/>
</dbReference>
<reference evidence="5" key="1">
    <citation type="submission" date="2016-10" db="EMBL/GenBank/DDBJ databases">
        <authorList>
            <person name="Varghese N."/>
            <person name="Submissions S."/>
        </authorList>
    </citation>
    <scope>NUCLEOTIDE SEQUENCE [LARGE SCALE GENOMIC DNA]</scope>
    <source>
        <strain evidence="5">Ah-143</strain>
    </source>
</reference>
<dbReference type="InterPro" id="IPR035965">
    <property type="entry name" value="PAS-like_dom_sf"/>
</dbReference>
<dbReference type="InterPro" id="IPR029787">
    <property type="entry name" value="Nucleotide_cyclase"/>
</dbReference>
<proteinExistence type="predicted"/>
<dbReference type="EMBL" id="FPAU01000002">
    <property type="protein sequence ID" value="SFT82441.1"/>
    <property type="molecule type" value="Genomic_DNA"/>
</dbReference>
<dbReference type="SMART" id="SM00052">
    <property type="entry name" value="EAL"/>
    <property type="match status" value="1"/>
</dbReference>
<accession>A0A1I7B5K7</accession>
<dbReference type="Gene3D" id="3.30.450.20">
    <property type="entry name" value="PAS domain"/>
    <property type="match status" value="1"/>
</dbReference>
<dbReference type="Gene3D" id="3.30.70.270">
    <property type="match status" value="1"/>
</dbReference>
<keyword evidence="5" id="KW-1185">Reference proteome</keyword>
<dbReference type="RefSeq" id="WP_079517397.1">
    <property type="nucleotide sequence ID" value="NZ_CP045300.1"/>
</dbReference>
<feature type="domain" description="PAS" evidence="1">
    <location>
        <begin position="9"/>
        <end position="53"/>
    </location>
</feature>
<dbReference type="InterPro" id="IPR035919">
    <property type="entry name" value="EAL_sf"/>
</dbReference>
<dbReference type="PANTHER" id="PTHR44757">
    <property type="entry name" value="DIGUANYLATE CYCLASE DGCP"/>
    <property type="match status" value="1"/>
</dbReference>
<dbReference type="InterPro" id="IPR000160">
    <property type="entry name" value="GGDEF_dom"/>
</dbReference>
<sequence>MHSENDIFGSDNMLAALENVHDAVVLLDSMETVFFFNRAAEKLWGYPRISVLGCKASAIPLFGSLDVMPTGTESERALTVISATGEETSLAATISYEGSGSIGSPCRIVVHIDQERVTKLSTFDRLTGLPNRGALHQYIDQTLASSVCDRAAFFFLDLDHFKDVNDALGYAAGDNVLVAIAQRLMTEFSRQGFVSHADSDAFVLVIPDCDDTRATSIAQKIQALFRMPFNVADLALNVTVSTGISLYPDHGVSRDGLLKHANHASHLAKAAASGGYLFFSTEMNQVDQERLKLAAALKLAIASNLLHLHYQPQIWLKNGELYGVEALARWTDPVLGDIPPGKFITLAEETGEIEAIGRWTLHEACRQMAEWRSNGIHVPVVSVNLSPINFYNSSLPHYISYLLRQYRIPSSCLTIEITEGVMMDKRPETMEVICAVRELGVGLSMDDFGTGFSCLSRLAHLPMTELKIDQSFMRDLSEGSKMKAIATTVVKIGQSLHQTVVAEGVETEQQRNQLRDLQCDIAQGYLYSRALNASALAGWLQSRLQPEMRYE</sequence>
<dbReference type="CDD" id="cd01948">
    <property type="entry name" value="EAL"/>
    <property type="match status" value="1"/>
</dbReference>
<dbReference type="CDD" id="cd01949">
    <property type="entry name" value="GGDEF"/>
    <property type="match status" value="1"/>
</dbReference>
<dbReference type="Gene3D" id="3.20.20.450">
    <property type="entry name" value="EAL domain"/>
    <property type="match status" value="1"/>
</dbReference>
<dbReference type="PANTHER" id="PTHR44757:SF2">
    <property type="entry name" value="BIOFILM ARCHITECTURE MAINTENANCE PROTEIN MBAA"/>
    <property type="match status" value="1"/>
</dbReference>
<feature type="domain" description="GGDEF" evidence="3">
    <location>
        <begin position="149"/>
        <end position="281"/>
    </location>
</feature>
<evidence type="ECO:0000259" key="3">
    <source>
        <dbReference type="PROSITE" id="PS50887"/>
    </source>
</evidence>
<dbReference type="InterPro" id="IPR001633">
    <property type="entry name" value="EAL_dom"/>
</dbReference>
<dbReference type="Proteomes" id="UP000199187">
    <property type="component" value="Unassembled WGS sequence"/>
</dbReference>
<dbReference type="SUPFAM" id="SSF55073">
    <property type="entry name" value="Nucleotide cyclase"/>
    <property type="match status" value="1"/>
</dbReference>
<feature type="domain" description="EAL" evidence="2">
    <location>
        <begin position="290"/>
        <end position="544"/>
    </location>
</feature>
<evidence type="ECO:0000313" key="4">
    <source>
        <dbReference type="EMBL" id="SFT82441.1"/>
    </source>
</evidence>
<dbReference type="SMART" id="SM00267">
    <property type="entry name" value="GGDEF"/>
    <property type="match status" value="1"/>
</dbReference>
<dbReference type="Pfam" id="PF13188">
    <property type="entry name" value="PAS_8"/>
    <property type="match status" value="1"/>
</dbReference>
<dbReference type="PROSITE" id="PS50887">
    <property type="entry name" value="GGDEF"/>
    <property type="match status" value="1"/>
</dbReference>
<dbReference type="Pfam" id="PF00563">
    <property type="entry name" value="EAL"/>
    <property type="match status" value="1"/>
</dbReference>
<evidence type="ECO:0000259" key="2">
    <source>
        <dbReference type="PROSITE" id="PS50883"/>
    </source>
</evidence>
<dbReference type="PROSITE" id="PS50112">
    <property type="entry name" value="PAS"/>
    <property type="match status" value="1"/>
</dbReference>